<dbReference type="OrthoDB" id="676614at2"/>
<proteinExistence type="predicted"/>
<reference evidence="1 2" key="1">
    <citation type="submission" date="2016-11" db="EMBL/GenBank/DDBJ databases">
        <authorList>
            <person name="Jaros S."/>
            <person name="Januszkiewicz K."/>
            <person name="Wedrychowicz H."/>
        </authorList>
    </citation>
    <scope>NUCLEOTIDE SEQUENCE [LARGE SCALE GENOMIC DNA]</scope>
    <source>
        <strain evidence="1 2">DSM 25661</strain>
    </source>
</reference>
<dbReference type="InterPro" id="IPR047690">
    <property type="entry name" value="IPExxxVDY_fam"/>
</dbReference>
<evidence type="ECO:0008006" key="3">
    <source>
        <dbReference type="Google" id="ProtNLM"/>
    </source>
</evidence>
<dbReference type="AlphaFoldDB" id="A0A1M4VRK6"/>
<evidence type="ECO:0000313" key="1">
    <source>
        <dbReference type="EMBL" id="SHE71741.1"/>
    </source>
</evidence>
<dbReference type="STRING" id="1155689.SAMN05444278_104192"/>
<dbReference type="EMBL" id="FQTW01000004">
    <property type="protein sequence ID" value="SHE71741.1"/>
    <property type="molecule type" value="Genomic_DNA"/>
</dbReference>
<name>A0A1M4VRK6_9FLAO</name>
<accession>A0A1M4VRK6</accession>
<sequence length="159" mass="18857">MYKLKSLVLEDDFKLIGIHTSLEAYKLAYLINKHFSISFERATYDLDMTYKDSFAHFPLFNYYDQNWDCDMYLIANKFSDDVPNLKSSGSLFDEAQTETQTFYLFSSMKHIDYFIKVEDELDIFDSQHILKTINSIGRIKKAYLINNKSIKNPEYLIFK</sequence>
<dbReference type="RefSeq" id="WP_073192897.1">
    <property type="nucleotide sequence ID" value="NZ_FQTW01000004.1"/>
</dbReference>
<dbReference type="NCBIfam" id="NF033205">
    <property type="entry name" value="IPExxxVDY"/>
    <property type="match status" value="1"/>
</dbReference>
<keyword evidence="2" id="KW-1185">Reference proteome</keyword>
<dbReference type="Proteomes" id="UP000184462">
    <property type="component" value="Unassembled WGS sequence"/>
</dbReference>
<protein>
    <recommendedName>
        <fullName evidence="3">IPExxxVDY family protein</fullName>
    </recommendedName>
</protein>
<gene>
    <name evidence="1" type="ORF">SAMN05444278_104192</name>
</gene>
<organism evidence="1 2">
    <name type="scientific">Psychroflexus salarius</name>
    <dbReference type="NCBI Taxonomy" id="1155689"/>
    <lineage>
        <taxon>Bacteria</taxon>
        <taxon>Pseudomonadati</taxon>
        <taxon>Bacteroidota</taxon>
        <taxon>Flavobacteriia</taxon>
        <taxon>Flavobacteriales</taxon>
        <taxon>Flavobacteriaceae</taxon>
        <taxon>Psychroflexus</taxon>
    </lineage>
</organism>
<evidence type="ECO:0000313" key="2">
    <source>
        <dbReference type="Proteomes" id="UP000184462"/>
    </source>
</evidence>